<name>A0A369NZJ5_9ACTN</name>
<feature type="transmembrane region" description="Helical" evidence="4">
    <location>
        <begin position="306"/>
        <end position="325"/>
    </location>
</feature>
<evidence type="ECO:0000256" key="2">
    <source>
        <dbReference type="ARBA" id="ARBA00023125"/>
    </source>
</evidence>
<keyword evidence="2" id="KW-0238">DNA-binding</keyword>
<comment type="caution">
    <text evidence="6">The sequence shown here is derived from an EMBL/GenBank/DDBJ whole genome shotgun (WGS) entry which is preliminary data.</text>
</comment>
<evidence type="ECO:0000313" key="6">
    <source>
        <dbReference type="EMBL" id="RDC43376.1"/>
    </source>
</evidence>
<dbReference type="PANTHER" id="PTHR44688:SF16">
    <property type="entry name" value="DNA-BINDING TRANSCRIPTIONAL ACTIVATOR DEVR_DOSR"/>
    <property type="match status" value="1"/>
</dbReference>
<dbReference type="InterPro" id="IPR036388">
    <property type="entry name" value="WH-like_DNA-bd_sf"/>
</dbReference>
<dbReference type="SUPFAM" id="SSF46894">
    <property type="entry name" value="C-terminal effector domain of the bipartite response regulators"/>
    <property type="match status" value="1"/>
</dbReference>
<feature type="domain" description="HTH luxR-type" evidence="5">
    <location>
        <begin position="424"/>
        <end position="489"/>
    </location>
</feature>
<organism evidence="6 7">
    <name type="scientific">Adlercreutzia equolifaciens subsp. celatus</name>
    <dbReference type="NCBI Taxonomy" id="394340"/>
    <lineage>
        <taxon>Bacteria</taxon>
        <taxon>Bacillati</taxon>
        <taxon>Actinomycetota</taxon>
        <taxon>Coriobacteriia</taxon>
        <taxon>Eggerthellales</taxon>
        <taxon>Eggerthellaceae</taxon>
        <taxon>Adlercreutzia</taxon>
    </lineage>
</organism>
<dbReference type="AlphaFoldDB" id="A0A369NZJ5"/>
<keyword evidence="3" id="KW-0804">Transcription</keyword>
<dbReference type="InterPro" id="IPR016032">
    <property type="entry name" value="Sig_transdc_resp-reg_C-effctor"/>
</dbReference>
<proteinExistence type="predicted"/>
<feature type="transmembrane region" description="Helical" evidence="4">
    <location>
        <begin position="251"/>
        <end position="271"/>
    </location>
</feature>
<dbReference type="GO" id="GO:0006355">
    <property type="term" value="P:regulation of DNA-templated transcription"/>
    <property type="evidence" value="ECO:0007669"/>
    <property type="project" value="InterPro"/>
</dbReference>
<dbReference type="SMART" id="SM00421">
    <property type="entry name" value="HTH_LUXR"/>
    <property type="match status" value="1"/>
</dbReference>
<evidence type="ECO:0000256" key="1">
    <source>
        <dbReference type="ARBA" id="ARBA00023015"/>
    </source>
</evidence>
<reference evidence="6 7" key="1">
    <citation type="journal article" date="2018" name="Elife">
        <title>Discovery and characterization of a prevalent human gut bacterial enzyme sufficient for the inactivation of a family of plant toxins.</title>
        <authorList>
            <person name="Koppel N."/>
            <person name="Bisanz J.E."/>
            <person name="Pandelia M.E."/>
            <person name="Turnbaugh P.J."/>
            <person name="Balskus E.P."/>
        </authorList>
    </citation>
    <scope>NUCLEOTIDE SEQUENCE [LARGE SCALE GENOMIC DNA]</scope>
    <source>
        <strain evidence="6 7">OB21 GAM 11</strain>
    </source>
</reference>
<dbReference type="InterPro" id="IPR000792">
    <property type="entry name" value="Tscrpt_reg_LuxR_C"/>
</dbReference>
<feature type="transmembrane region" description="Helical" evidence="4">
    <location>
        <begin position="159"/>
        <end position="176"/>
    </location>
</feature>
<keyword evidence="4" id="KW-1133">Transmembrane helix</keyword>
<feature type="transmembrane region" description="Helical" evidence="4">
    <location>
        <begin position="371"/>
        <end position="389"/>
    </location>
</feature>
<feature type="transmembrane region" description="Helical" evidence="4">
    <location>
        <begin position="126"/>
        <end position="147"/>
    </location>
</feature>
<keyword evidence="4" id="KW-0472">Membrane</keyword>
<dbReference type="EMBL" id="PPUT01000020">
    <property type="protein sequence ID" value="RDC43376.1"/>
    <property type="molecule type" value="Genomic_DNA"/>
</dbReference>
<evidence type="ECO:0000256" key="3">
    <source>
        <dbReference type="ARBA" id="ARBA00023163"/>
    </source>
</evidence>
<evidence type="ECO:0000256" key="4">
    <source>
        <dbReference type="SAM" id="Phobius"/>
    </source>
</evidence>
<sequence>MKNENVEDRRALLRGGRRYVMAYGCARAWATLTFTGASAGAIGGPAGGAAGGPAGGAAVAAAIPWSFDTHFTFDLAYIVVSILLVLLFRRFIPLNENRMMKFVSFGCMLAASIAVVLAPWVPEASFSLMVGGSLAAGVGYGLFLLLAAEVLCSFSLLRIFLFLSGAMLLGVVITFFCQGMGVWQASAALVALPVLASLYLHGAYERIPAAERPKRGVPKFSYPWKLFVLYGLYAFAYGMRANQLAWGAGRHSSLSTFILMAVLFLTAYFASRRFNIGLLYRSPVVLMVCGFLLVPAQSLLGAAASSYLIAISYSLMSFLVVLLLYDISRRLGVAIVVFMAIKNAEQLFQVVGGEVPGLLAQAGLPAATQDFVVTIIVAVLILAATVLLFSEKELASKWGVSILEEGGLIERTAEEERVSERVEELSATYRLSPREQEVLALLAEGKTGRVIQQELFIAEGTFKAHTRHIYEKMGINSRKELFELLGVSS</sequence>
<protein>
    <recommendedName>
        <fullName evidence="5">HTH luxR-type domain-containing protein</fullName>
    </recommendedName>
</protein>
<evidence type="ECO:0000313" key="7">
    <source>
        <dbReference type="Proteomes" id="UP000253805"/>
    </source>
</evidence>
<feature type="transmembrane region" description="Helical" evidence="4">
    <location>
        <begin position="182"/>
        <end position="201"/>
    </location>
</feature>
<keyword evidence="1" id="KW-0805">Transcription regulation</keyword>
<dbReference type="Proteomes" id="UP000253805">
    <property type="component" value="Unassembled WGS sequence"/>
</dbReference>
<evidence type="ECO:0000259" key="5">
    <source>
        <dbReference type="PROSITE" id="PS50043"/>
    </source>
</evidence>
<dbReference type="Pfam" id="PF00196">
    <property type="entry name" value="GerE"/>
    <property type="match status" value="1"/>
</dbReference>
<feature type="transmembrane region" description="Helical" evidence="4">
    <location>
        <begin position="20"/>
        <end position="42"/>
    </location>
</feature>
<keyword evidence="4" id="KW-0812">Transmembrane</keyword>
<dbReference type="CDD" id="cd06170">
    <property type="entry name" value="LuxR_C_like"/>
    <property type="match status" value="1"/>
</dbReference>
<dbReference type="GO" id="GO:0003677">
    <property type="term" value="F:DNA binding"/>
    <property type="evidence" value="ECO:0007669"/>
    <property type="project" value="UniProtKB-KW"/>
</dbReference>
<feature type="transmembrane region" description="Helical" evidence="4">
    <location>
        <begin position="75"/>
        <end position="92"/>
    </location>
</feature>
<feature type="transmembrane region" description="Helical" evidence="4">
    <location>
        <begin position="99"/>
        <end position="120"/>
    </location>
</feature>
<gene>
    <name evidence="6" type="ORF">C1850_08025</name>
</gene>
<dbReference type="Gene3D" id="1.10.10.10">
    <property type="entry name" value="Winged helix-like DNA-binding domain superfamily/Winged helix DNA-binding domain"/>
    <property type="match status" value="1"/>
</dbReference>
<dbReference type="PROSITE" id="PS50043">
    <property type="entry name" value="HTH_LUXR_2"/>
    <property type="match status" value="1"/>
</dbReference>
<feature type="transmembrane region" description="Helical" evidence="4">
    <location>
        <begin position="222"/>
        <end position="239"/>
    </location>
</feature>
<feature type="transmembrane region" description="Helical" evidence="4">
    <location>
        <begin position="332"/>
        <end position="351"/>
    </location>
</feature>
<dbReference type="PANTHER" id="PTHR44688">
    <property type="entry name" value="DNA-BINDING TRANSCRIPTIONAL ACTIVATOR DEVR_DOSR"/>
    <property type="match status" value="1"/>
</dbReference>
<dbReference type="PRINTS" id="PR00038">
    <property type="entry name" value="HTHLUXR"/>
</dbReference>
<feature type="transmembrane region" description="Helical" evidence="4">
    <location>
        <begin position="278"/>
        <end position="300"/>
    </location>
</feature>
<dbReference type="RefSeq" id="WP_114549282.1">
    <property type="nucleotide sequence ID" value="NZ_DBFWAD010000026.1"/>
</dbReference>
<accession>A0A369NZJ5</accession>